<evidence type="ECO:0000313" key="5">
    <source>
        <dbReference type="EMBL" id="AFU24048.1"/>
    </source>
</evidence>
<dbReference type="EMBL" id="JQ066544">
    <property type="protein sequence ID" value="AFU24044.1"/>
    <property type="molecule type" value="Genomic_DNA"/>
</dbReference>
<name>K0GHB1_CHLTH</name>
<gene>
    <name evidence="4" type="ORF">CT813</name>
</gene>
<accession>K0GHB1</accession>
<dbReference type="AlphaFoldDB" id="K0GHB1"/>
<feature type="coiled-coil region" evidence="1">
    <location>
        <begin position="152"/>
        <end position="252"/>
    </location>
</feature>
<keyword evidence="2" id="KW-1133">Transmembrane helix</keyword>
<evidence type="ECO:0000256" key="1">
    <source>
        <dbReference type="SAM" id="Coils"/>
    </source>
</evidence>
<keyword evidence="2" id="KW-0472">Membrane</keyword>
<dbReference type="RefSeq" id="WP_015506426.1">
    <property type="nucleotide sequence ID" value="NZ_CP017732.1"/>
</dbReference>
<proteinExistence type="predicted"/>
<organism evidence="4">
    <name type="scientific">Chlamydia trachomatis</name>
    <dbReference type="NCBI Taxonomy" id="813"/>
    <lineage>
        <taxon>Bacteria</taxon>
        <taxon>Pseudomonadati</taxon>
        <taxon>Chlamydiota</taxon>
        <taxon>Chlamydiia</taxon>
        <taxon>Chlamydiales</taxon>
        <taxon>Chlamydiaceae</taxon>
        <taxon>Chlamydia/Chlamydophila group</taxon>
        <taxon>Chlamydia</taxon>
    </lineage>
</organism>
<feature type="transmembrane region" description="Helical" evidence="2">
    <location>
        <begin position="41"/>
        <end position="62"/>
    </location>
</feature>
<keyword evidence="2" id="KW-0812">Transmembrane</keyword>
<dbReference type="EMBL" id="JQ066546">
    <property type="protein sequence ID" value="AFU24048.1"/>
    <property type="molecule type" value="Genomic_DNA"/>
</dbReference>
<sequence length="264" mass="29446">MTTLPNNCTSNSNSINTFTKDIEMAKQIQGSRKDPLAKTSWIAGLICVVAGVLGLLAIGIGGCSMASGLGLIGAIVAAVVVAVGLCCLASALCLQVEKSQWWQKEFESWIEQKSQFRIVMADMLKANRKLQSEVEFLSKGWSDATAVHKEDVTKYEQVVEEYAEKIMELHEETGVLTIEKINLQKEKKAWLEEKAEMEQKLTTVTDLEAAKQQLEEKVTDLESEKQELREELDKAIENLDEMAHEAMEFEKEKHGIKPGRRGSI</sequence>
<evidence type="ECO:0008006" key="6">
    <source>
        <dbReference type="Google" id="ProtNLM"/>
    </source>
</evidence>
<protein>
    <recommendedName>
        <fullName evidence="6">IncA family protein</fullName>
    </recommendedName>
</protein>
<reference evidence="4" key="1">
    <citation type="journal article" date="2012" name="J. Bacteriol.">
        <title>Directional Evolution of Chlamydia trachomatis towards Niche-Specific Adaptation.</title>
        <authorList>
            <person name="Borges V."/>
            <person name="Nunes A."/>
            <person name="Ferreira R."/>
            <person name="Borrego M.J."/>
            <person name="Gomes J.P."/>
        </authorList>
    </citation>
    <scope>NUCLEOTIDE SEQUENCE</scope>
    <source>
        <strain evidence="4">UW12</strain>
        <strain evidence="5">UW36</strain>
        <strain evidence="3">UW43</strain>
    </source>
</reference>
<feature type="transmembrane region" description="Helical" evidence="2">
    <location>
        <begin position="68"/>
        <end position="94"/>
    </location>
</feature>
<evidence type="ECO:0000313" key="4">
    <source>
        <dbReference type="EMBL" id="AFU24046.1"/>
    </source>
</evidence>
<evidence type="ECO:0000313" key="3">
    <source>
        <dbReference type="EMBL" id="AFU24044.1"/>
    </source>
</evidence>
<evidence type="ECO:0000256" key="2">
    <source>
        <dbReference type="SAM" id="Phobius"/>
    </source>
</evidence>
<keyword evidence="1" id="KW-0175">Coiled coil</keyword>
<dbReference type="EMBL" id="JQ066545">
    <property type="protein sequence ID" value="AFU24046.1"/>
    <property type="molecule type" value="Genomic_DNA"/>
</dbReference>